<reference evidence="3 6" key="3">
    <citation type="journal article" date="2014" name="Environ. Microbiol.">
        <title>Halorhabdus tiamatea: proteogenomics and glycosidase activity measurements identify the first cultivated euryarchaeon from a deep-sea anoxic brine lake as potential polysaccharide degrader.</title>
        <authorList>
            <person name="Werner J."/>
            <person name="Ferrer M."/>
            <person name="Michel G."/>
            <person name="Mann A.J."/>
            <person name="Huang S."/>
            <person name="Juarez S."/>
            <person name="Ciordia S."/>
            <person name="Albar J.P."/>
            <person name="Alcaide M."/>
            <person name="La Cono V."/>
            <person name="Yakimov M.M."/>
            <person name="Antunes A."/>
            <person name="Taborda M."/>
            <person name="Da Costa M.S."/>
            <person name="Amann R.I."/>
            <person name="Gloeckner F.O."/>
            <person name="Golyshina O.V."/>
            <person name="Golyshin P.N."/>
            <person name="Teeling H."/>
        </authorList>
    </citation>
    <scope>NUCLEOTIDE SEQUENCE [LARGE SCALE GENOMIC DNA]</scope>
    <source>
        <strain evidence="6">SARL4B</strain>
        <strain evidence="3">Type strain: SARL4B</strain>
    </source>
</reference>
<evidence type="ECO:0000313" key="6">
    <source>
        <dbReference type="Proteomes" id="UP000015381"/>
    </source>
</evidence>
<dbReference type="InterPro" id="IPR006015">
    <property type="entry name" value="Universal_stress_UspA"/>
</dbReference>
<dbReference type="Gene3D" id="3.40.50.620">
    <property type="entry name" value="HUPs"/>
    <property type="match status" value="1"/>
</dbReference>
<evidence type="ECO:0000259" key="2">
    <source>
        <dbReference type="Pfam" id="PF00582"/>
    </source>
</evidence>
<dbReference type="CDD" id="cd00293">
    <property type="entry name" value="USP-like"/>
    <property type="match status" value="1"/>
</dbReference>
<evidence type="ECO:0000313" key="3">
    <source>
        <dbReference type="EMBL" id="CCQ33204.1"/>
    </source>
</evidence>
<evidence type="ECO:0000256" key="1">
    <source>
        <dbReference type="ARBA" id="ARBA00008791"/>
    </source>
</evidence>
<reference evidence="4 5" key="2">
    <citation type="journal article" date="2013" name="PLoS ONE">
        <title>INDIGO - INtegrated Data Warehouse of MIcrobial GenOmes with Examples from the Red Sea Extremophiles.</title>
        <authorList>
            <person name="Alam I."/>
            <person name="Antunes A."/>
            <person name="Kamau A.A."/>
            <person name="Ba Alawi W."/>
            <person name="Kalkatawi M."/>
            <person name="Stingl U."/>
            <person name="Bajic V.B."/>
        </authorList>
    </citation>
    <scope>NUCLEOTIDE SEQUENCE [LARGE SCALE GENOMIC DNA]</scope>
    <source>
        <strain evidence="4 5">SARL4B</strain>
    </source>
</reference>
<organism evidence="4 5">
    <name type="scientific">Halorhabdus tiamatea SARL4B</name>
    <dbReference type="NCBI Taxonomy" id="1033806"/>
    <lineage>
        <taxon>Archaea</taxon>
        <taxon>Methanobacteriati</taxon>
        <taxon>Methanobacteriota</taxon>
        <taxon>Stenosarchaea group</taxon>
        <taxon>Halobacteria</taxon>
        <taxon>Halobacteriales</taxon>
        <taxon>Haloarculaceae</taxon>
        <taxon>Halorhabdus</taxon>
    </lineage>
</organism>
<keyword evidence="6" id="KW-1185">Reference proteome</keyword>
<reference evidence="4 5" key="1">
    <citation type="journal article" date="2011" name="J. Bacteriol.">
        <title>Genome sequence of Halorhabdus tiamatea, the first archaeon isolated from a deep-sea anoxic brine lake.</title>
        <authorList>
            <person name="Antunes A."/>
            <person name="Alam I."/>
            <person name="Bajic V.B."/>
            <person name="Stingl U."/>
        </authorList>
    </citation>
    <scope>NUCLEOTIDE SEQUENCE [LARGE SCALE GENOMIC DNA]</scope>
    <source>
        <strain evidence="4 5">SARL4B</strain>
    </source>
</reference>
<name>F7PFT8_9EURY</name>
<gene>
    <name evidence="4" type="ORF">HLRTI_003128</name>
    <name evidence="3" type="ORF">HTIA_1066</name>
</gene>
<evidence type="ECO:0000313" key="4">
    <source>
        <dbReference type="EMBL" id="ERJ04897.1"/>
    </source>
</evidence>
<dbReference type="Pfam" id="PF00582">
    <property type="entry name" value="Usp"/>
    <property type="match status" value="1"/>
</dbReference>
<dbReference type="PATRIC" id="fig|1033806.12.peg.1058"/>
<dbReference type="PRINTS" id="PR01438">
    <property type="entry name" value="UNVRSLSTRESS"/>
</dbReference>
<dbReference type="PANTHER" id="PTHR46268">
    <property type="entry name" value="STRESS RESPONSE PROTEIN NHAX"/>
    <property type="match status" value="1"/>
</dbReference>
<dbReference type="InterPro" id="IPR014729">
    <property type="entry name" value="Rossmann-like_a/b/a_fold"/>
</dbReference>
<comment type="similarity">
    <text evidence="1">Belongs to the universal stress protein A family.</text>
</comment>
<dbReference type="HOGENOM" id="CLU_049301_19_1_2"/>
<dbReference type="AlphaFoldDB" id="F7PFT8"/>
<accession>F7PFT8</accession>
<protein>
    <submittedName>
        <fullName evidence="3">Universal stress protein A (UpsA) domain protein</fullName>
    </submittedName>
    <submittedName>
        <fullName evidence="4">UspA domain-containing protein</fullName>
    </submittedName>
</protein>
<dbReference type="PANTHER" id="PTHR46268:SF6">
    <property type="entry name" value="UNIVERSAL STRESS PROTEIN UP12"/>
    <property type="match status" value="1"/>
</dbReference>
<dbReference type="SUPFAM" id="SSF52402">
    <property type="entry name" value="Adenine nucleotide alpha hydrolases-like"/>
    <property type="match status" value="1"/>
</dbReference>
<feature type="domain" description="UspA" evidence="2">
    <location>
        <begin position="5"/>
        <end position="159"/>
    </location>
</feature>
<dbReference type="STRING" id="1033806.HTIA_1066"/>
<dbReference type="GeneID" id="23800376"/>
<dbReference type="RefSeq" id="WP_008523896.1">
    <property type="nucleotide sequence ID" value="NC_021921.1"/>
</dbReference>
<proteinExistence type="inferred from homology"/>
<dbReference type="Proteomes" id="UP000015381">
    <property type="component" value="Chromosome I"/>
</dbReference>
<dbReference type="EMBL" id="HF571520">
    <property type="protein sequence ID" value="CCQ33204.1"/>
    <property type="molecule type" value="Genomic_DNA"/>
</dbReference>
<dbReference type="KEGG" id="hti:HTIA_1066"/>
<evidence type="ECO:0000313" key="5">
    <source>
        <dbReference type="Proteomes" id="UP000003861"/>
    </source>
</evidence>
<dbReference type="OrthoDB" id="281037at2157"/>
<dbReference type="InterPro" id="IPR006016">
    <property type="entry name" value="UspA"/>
</dbReference>
<dbReference type="EMBL" id="AFNT02000051">
    <property type="protein sequence ID" value="ERJ04897.1"/>
    <property type="molecule type" value="Genomic_DNA"/>
</dbReference>
<dbReference type="Proteomes" id="UP000003861">
    <property type="component" value="Unassembled WGS sequence"/>
</dbReference>
<sequence length="161" mass="17563">MALETILLAVREHDDDRTEQLMDAVLEIAEPLDAEVVVGHVLSDDLEEYPSFPTPGRQPHLLSNDEYTEVLDSDDVDDVLANNETIQQVTDKLADADVAYTTRGAAGDPSEGLLALAEDVEADRVVLSGRRRSPTDKVIFGSVAQAVLLDAPCPVTFVRYE</sequence>
<dbReference type="eggNOG" id="arCOG03050">
    <property type="taxonomic scope" value="Archaea"/>
</dbReference>